<keyword evidence="3" id="KW-0472">Membrane</keyword>
<proteinExistence type="predicted"/>
<dbReference type="Proteomes" id="UP000242590">
    <property type="component" value="Unassembled WGS sequence"/>
</dbReference>
<evidence type="ECO:0000313" key="6">
    <source>
        <dbReference type="Proteomes" id="UP000242590"/>
    </source>
</evidence>
<sequence length="652" mass="71950">MDLTRHHQGSASASHPEPAAWRRALPRGSFACVNARRLRCLSLGHGRRRELGAGVALLGAVSLLSWVLLVTGRHALARNRPLLNRWSSPALLRRTARYSPDPSRRRQARLVLAAAAESPDDHLGWLSGQAWGEHRGLRTEPSVVLVLLATAEQRRGQTDAADAHWRSLLLRFPDTPASADARYWLGTPGDALHQELLEQFPAHPSSLASALTTARTPGPHQLDGALHLARWGPRQVGSESLLANLCLQEGSQLPATAAALLADALLRVDNPAAAEACRPGVAESGAATEDPWPAIRELLLQRSWLQARQALATAANTPRLTLAEAIRLDFWHGFVKQQLGQSEEAVRIWRQVARSAPWSYYGWLSQVRLGQVSWPSPLPRVLPLSPAASLGRSSRDDAVTWLWNTGLDVLAWEHWRHWRSATAPRDPDELWIEGQLRLAVMDPWMGLEQLDDASWNRPASEGQLLALEQVRHPIFYGRILAAAARRHGLDPALLLATARQESRFRPAQRSVVGALGLLQLMPATAAQLMSRASIPTELADQDLETQLLDAEINADLGARYLAQQLRNWRQQPILAIASYNAGPAAVARWGTDGLAEQPELWIEAIPYDETRLYVKNVLGFWWTYSCLHGTPCPDPTGQDVAKEGENRSERPG</sequence>
<name>A0A1T1D5W6_9SYNE</name>
<feature type="compositionally biased region" description="Basic and acidic residues" evidence="2">
    <location>
        <begin position="640"/>
        <end position="652"/>
    </location>
</feature>
<evidence type="ECO:0000256" key="3">
    <source>
        <dbReference type="SAM" id="Phobius"/>
    </source>
</evidence>
<reference evidence="5 6" key="1">
    <citation type="submission" date="2017-02" db="EMBL/GenBank/DDBJ databases">
        <title>Draft Genome Sequences of 'Candidatus Synechococcus spongiarum', Cyanobacterial Symbionts of the Mediterranean Sponge Aplysina aerophoba from two locations.</title>
        <authorList>
            <person name="Slaby B.M."/>
            <person name="Hentschel U."/>
        </authorList>
    </citation>
    <scope>NUCLEOTIDE SEQUENCE [LARGE SCALE GENOMIC DNA]</scope>
    <source>
        <strain evidence="5">LMB bulk15N</strain>
    </source>
</reference>
<dbReference type="PANTHER" id="PTHR37423:SF5">
    <property type="entry name" value="SOLUBLE LYTIC MUREIN TRANSGLYCOSYLASE"/>
    <property type="match status" value="1"/>
</dbReference>
<dbReference type="SUPFAM" id="SSF53955">
    <property type="entry name" value="Lysozyme-like"/>
    <property type="match status" value="1"/>
</dbReference>
<dbReference type="EMBL" id="MWLE01000020">
    <property type="protein sequence ID" value="OOV36259.1"/>
    <property type="molecule type" value="Genomic_DNA"/>
</dbReference>
<dbReference type="InterPro" id="IPR023346">
    <property type="entry name" value="Lysozyme-like_dom_sf"/>
</dbReference>
<keyword evidence="3" id="KW-0812">Transmembrane</keyword>
<dbReference type="InterPro" id="IPR008939">
    <property type="entry name" value="Lytic_TGlycosylase_superhlx_U"/>
</dbReference>
<evidence type="ECO:0000313" key="5">
    <source>
        <dbReference type="EMBL" id="OOV36259.1"/>
    </source>
</evidence>
<keyword evidence="1" id="KW-0732">Signal</keyword>
<organism evidence="5 6">
    <name type="scientific">Candidatus Synechococcus spongiarum LMB bulk15N</name>
    <dbReference type="NCBI Taxonomy" id="1943583"/>
    <lineage>
        <taxon>Bacteria</taxon>
        <taxon>Bacillati</taxon>
        <taxon>Cyanobacteriota</taxon>
        <taxon>Cyanophyceae</taxon>
        <taxon>Synechococcales</taxon>
        <taxon>Synechococcaceae</taxon>
        <taxon>Synechococcus</taxon>
    </lineage>
</organism>
<evidence type="ECO:0000259" key="4">
    <source>
        <dbReference type="Pfam" id="PF01464"/>
    </source>
</evidence>
<dbReference type="GO" id="GO:0004553">
    <property type="term" value="F:hydrolase activity, hydrolyzing O-glycosyl compounds"/>
    <property type="evidence" value="ECO:0007669"/>
    <property type="project" value="InterPro"/>
</dbReference>
<dbReference type="InterPro" id="IPR008258">
    <property type="entry name" value="Transglycosylase_SLT_dom_1"/>
</dbReference>
<protein>
    <recommendedName>
        <fullName evidence="4">Transglycosylase SLT domain-containing protein</fullName>
    </recommendedName>
</protein>
<comment type="caution">
    <text evidence="5">The sequence shown here is derived from an EMBL/GenBank/DDBJ whole genome shotgun (WGS) entry which is preliminary data.</text>
</comment>
<evidence type="ECO:0000256" key="1">
    <source>
        <dbReference type="ARBA" id="ARBA00022729"/>
    </source>
</evidence>
<evidence type="ECO:0000256" key="2">
    <source>
        <dbReference type="SAM" id="MobiDB-lite"/>
    </source>
</evidence>
<feature type="region of interest" description="Disordered" evidence="2">
    <location>
        <begin position="633"/>
        <end position="652"/>
    </location>
</feature>
<keyword evidence="3" id="KW-1133">Transmembrane helix</keyword>
<feature type="transmembrane region" description="Helical" evidence="3">
    <location>
        <begin position="51"/>
        <end position="69"/>
    </location>
</feature>
<dbReference type="PANTHER" id="PTHR37423">
    <property type="entry name" value="SOLUBLE LYTIC MUREIN TRANSGLYCOSYLASE-RELATED"/>
    <property type="match status" value="1"/>
</dbReference>
<dbReference type="GO" id="GO:0042597">
    <property type="term" value="C:periplasmic space"/>
    <property type="evidence" value="ECO:0007669"/>
    <property type="project" value="InterPro"/>
</dbReference>
<dbReference type="Pfam" id="PF01464">
    <property type="entry name" value="SLT"/>
    <property type="match status" value="1"/>
</dbReference>
<feature type="domain" description="Transglycosylase SLT" evidence="4">
    <location>
        <begin position="481"/>
        <end position="591"/>
    </location>
</feature>
<dbReference type="Gene3D" id="1.10.530.10">
    <property type="match status" value="1"/>
</dbReference>
<dbReference type="AlphaFoldDB" id="A0A1T1D5W6"/>
<accession>A0A1T1D5W6</accession>
<gene>
    <name evidence="5" type="ORF">BV53_01335</name>
</gene>
<dbReference type="CDD" id="cd13401">
    <property type="entry name" value="Slt70-like"/>
    <property type="match status" value="1"/>
</dbReference>
<dbReference type="SUPFAM" id="SSF48435">
    <property type="entry name" value="Bacterial muramidases"/>
    <property type="match status" value="1"/>
</dbReference>